<dbReference type="STRING" id="1121387.GCA_000429885_00233"/>
<evidence type="ECO:0000313" key="3">
    <source>
        <dbReference type="Proteomes" id="UP000242637"/>
    </source>
</evidence>
<dbReference type="OrthoDB" id="3725224at2"/>
<evidence type="ECO:0000313" key="1">
    <source>
        <dbReference type="EMBL" id="SNV23657.1"/>
    </source>
</evidence>
<dbReference type="AlphaFoldDB" id="A0A239VN42"/>
<evidence type="ECO:0000313" key="2">
    <source>
        <dbReference type="EMBL" id="STD09511.1"/>
    </source>
</evidence>
<dbReference type="Pfam" id="PF19461">
    <property type="entry name" value="DUF5998"/>
    <property type="match status" value="1"/>
</dbReference>
<proteinExistence type="predicted"/>
<dbReference type="Proteomes" id="UP000242637">
    <property type="component" value="Chromosome 1"/>
</dbReference>
<protein>
    <recommendedName>
        <fullName evidence="5">Phosphodiesterase</fullName>
    </recommendedName>
</protein>
<reference evidence="1 3" key="1">
    <citation type="submission" date="2017-06" db="EMBL/GenBank/DDBJ databases">
        <authorList>
            <consortium name="Pathogen Informatics"/>
        </authorList>
    </citation>
    <scope>NUCLEOTIDE SEQUENCE [LARGE SCALE GENOMIC DNA]</scope>
    <source>
        <strain evidence="1 3">NCTC13039</strain>
    </source>
</reference>
<reference evidence="2 4" key="2">
    <citation type="submission" date="2018-06" db="EMBL/GenBank/DDBJ databases">
        <authorList>
            <consortium name="Pathogen Informatics"/>
            <person name="Doyle S."/>
        </authorList>
    </citation>
    <scope>NUCLEOTIDE SEQUENCE [LARGE SCALE GENOMIC DNA]</scope>
    <source>
        <strain evidence="2 4">NCTC7915</strain>
    </source>
</reference>
<organism evidence="1 3">
    <name type="scientific">Dermatophilus congolensis</name>
    <dbReference type="NCBI Taxonomy" id="1863"/>
    <lineage>
        <taxon>Bacteria</taxon>
        <taxon>Bacillati</taxon>
        <taxon>Actinomycetota</taxon>
        <taxon>Actinomycetes</taxon>
        <taxon>Micrococcales</taxon>
        <taxon>Dermatophilaceae</taxon>
        <taxon>Dermatophilus</taxon>
    </lineage>
</organism>
<keyword evidence="3" id="KW-1185">Reference proteome</keyword>
<dbReference type="EMBL" id="LT906453">
    <property type="protein sequence ID" value="SNV23657.1"/>
    <property type="molecule type" value="Genomic_DNA"/>
</dbReference>
<accession>A0A239VN42</accession>
<dbReference type="InterPro" id="IPR046040">
    <property type="entry name" value="DUF5998"/>
</dbReference>
<evidence type="ECO:0000313" key="4">
    <source>
        <dbReference type="Proteomes" id="UP000254118"/>
    </source>
</evidence>
<gene>
    <name evidence="2" type="ORF">NCTC7915_01224</name>
    <name evidence="1" type="ORF">SAMEA4475696_01863</name>
</gene>
<dbReference type="EMBL" id="UFYA01000001">
    <property type="protein sequence ID" value="STD09511.1"/>
    <property type="molecule type" value="Genomic_DNA"/>
</dbReference>
<sequence>MGIMSFPRRSAHGSSLPADLVRDVERAGYYPALVHEVVQTALAGESVVSHLVHQETTFDHDSIRRHITVLVITPTRLVVMHADDDSQAGTAHATATATSESVPLSRIRAVMLTHVVSDPASYTPESHGQELTVTIGWGSVSRIDLIPASCGEPNCEADHGYEGTITADDISVRVSAMADGENAVTQAIAFAHALQSATAGAGE</sequence>
<dbReference type="KEGG" id="dco:SAMEA4475696_1863"/>
<evidence type="ECO:0008006" key="5">
    <source>
        <dbReference type="Google" id="ProtNLM"/>
    </source>
</evidence>
<dbReference type="Proteomes" id="UP000254118">
    <property type="component" value="Unassembled WGS sequence"/>
</dbReference>
<name>A0A239VN42_9MICO</name>